<feature type="coiled-coil region" evidence="8">
    <location>
        <begin position="943"/>
        <end position="1119"/>
    </location>
</feature>
<feature type="coiled-coil region" evidence="8">
    <location>
        <begin position="2496"/>
        <end position="2705"/>
    </location>
</feature>
<keyword evidence="2 7" id="KW-0547">Nucleotide-binding</keyword>
<evidence type="ECO:0000256" key="2">
    <source>
        <dbReference type="ARBA" id="ARBA00022741"/>
    </source>
</evidence>
<dbReference type="Proteomes" id="UP001153555">
    <property type="component" value="Unassembled WGS sequence"/>
</dbReference>
<evidence type="ECO:0000256" key="8">
    <source>
        <dbReference type="SAM" id="Coils"/>
    </source>
</evidence>
<dbReference type="Gene3D" id="3.40.850.10">
    <property type="entry name" value="Kinesin motor domain"/>
    <property type="match status" value="1"/>
</dbReference>
<feature type="compositionally biased region" description="Basic and acidic residues" evidence="9">
    <location>
        <begin position="80"/>
        <end position="89"/>
    </location>
</feature>
<protein>
    <submittedName>
        <fullName evidence="11">Phragmoplast orienting kinesin 2</fullName>
    </submittedName>
</protein>
<feature type="coiled-coil region" evidence="8">
    <location>
        <begin position="2062"/>
        <end position="2092"/>
    </location>
</feature>
<feature type="compositionally biased region" description="Polar residues" evidence="9">
    <location>
        <begin position="32"/>
        <end position="49"/>
    </location>
</feature>
<keyword evidence="3 7" id="KW-0067">ATP-binding</keyword>
<comment type="similarity">
    <text evidence="6">Belongs to the TRAFAC class myosin-kinesin ATPase superfamily. Kinesin family. KIN-12 subfamily.</text>
</comment>
<dbReference type="PANTHER" id="PTHR37739">
    <property type="entry name" value="KINESIN-LIKE PROTEIN KIN-12D"/>
    <property type="match status" value="1"/>
</dbReference>
<evidence type="ECO:0000256" key="6">
    <source>
        <dbReference type="ARBA" id="ARBA00034488"/>
    </source>
</evidence>
<dbReference type="EMBL" id="CACSLK010001140">
    <property type="protein sequence ID" value="CAA0807566.1"/>
    <property type="molecule type" value="Genomic_DNA"/>
</dbReference>
<feature type="compositionally biased region" description="Polar residues" evidence="9">
    <location>
        <begin position="146"/>
        <end position="160"/>
    </location>
</feature>
<dbReference type="GO" id="GO:0008017">
    <property type="term" value="F:microtubule binding"/>
    <property type="evidence" value="ECO:0007669"/>
    <property type="project" value="InterPro"/>
</dbReference>
<feature type="compositionally biased region" description="Polar residues" evidence="9">
    <location>
        <begin position="2368"/>
        <end position="2377"/>
    </location>
</feature>
<evidence type="ECO:0000256" key="5">
    <source>
        <dbReference type="ARBA" id="ARBA00023175"/>
    </source>
</evidence>
<feature type="coiled-coil region" evidence="8">
    <location>
        <begin position="814"/>
        <end position="841"/>
    </location>
</feature>
<feature type="coiled-coil region" evidence="8">
    <location>
        <begin position="1839"/>
        <end position="2002"/>
    </location>
</feature>
<proteinExistence type="inferred from homology"/>
<gene>
    <name evidence="11" type="ORF">SHERM_10283</name>
</gene>
<evidence type="ECO:0000256" key="4">
    <source>
        <dbReference type="ARBA" id="ARBA00023054"/>
    </source>
</evidence>
<dbReference type="Pfam" id="PF00225">
    <property type="entry name" value="Kinesin"/>
    <property type="match status" value="1"/>
</dbReference>
<feature type="coiled-coil region" evidence="8">
    <location>
        <begin position="1191"/>
        <end position="1218"/>
    </location>
</feature>
<feature type="binding site" evidence="7">
    <location>
        <begin position="305"/>
        <end position="312"/>
    </location>
    <ligand>
        <name>ATP</name>
        <dbReference type="ChEBI" id="CHEBI:30616"/>
    </ligand>
</feature>
<evidence type="ECO:0000256" key="7">
    <source>
        <dbReference type="PROSITE-ProRule" id="PRU00283"/>
    </source>
</evidence>
<feature type="coiled-coil region" evidence="8">
    <location>
        <begin position="568"/>
        <end position="595"/>
    </location>
</feature>
<dbReference type="InterPro" id="IPR036961">
    <property type="entry name" value="Kinesin_motor_dom_sf"/>
</dbReference>
<keyword evidence="1" id="KW-0493">Microtubule</keyword>
<evidence type="ECO:0000256" key="9">
    <source>
        <dbReference type="SAM" id="MobiDB-lite"/>
    </source>
</evidence>
<feature type="region of interest" description="Disordered" evidence="9">
    <location>
        <begin position="2368"/>
        <end position="2392"/>
    </location>
</feature>
<name>A0A9N7R117_STRHE</name>
<evidence type="ECO:0000259" key="10">
    <source>
        <dbReference type="PROSITE" id="PS50067"/>
    </source>
</evidence>
<feature type="region of interest" description="Disordered" evidence="9">
    <location>
        <begin position="604"/>
        <end position="624"/>
    </location>
</feature>
<keyword evidence="4 8" id="KW-0175">Coiled coil</keyword>
<keyword evidence="12" id="KW-1185">Reference proteome</keyword>
<dbReference type="GO" id="GO:0005524">
    <property type="term" value="F:ATP binding"/>
    <property type="evidence" value="ECO:0007669"/>
    <property type="project" value="UniProtKB-UniRule"/>
</dbReference>
<feature type="coiled-coil region" evidence="8">
    <location>
        <begin position="651"/>
        <end position="678"/>
    </location>
</feature>
<feature type="region of interest" description="Disordered" evidence="9">
    <location>
        <begin position="146"/>
        <end position="171"/>
    </location>
</feature>
<evidence type="ECO:0000256" key="3">
    <source>
        <dbReference type="ARBA" id="ARBA00022840"/>
    </source>
</evidence>
<evidence type="ECO:0000313" key="12">
    <source>
        <dbReference type="Proteomes" id="UP001153555"/>
    </source>
</evidence>
<dbReference type="SUPFAM" id="SSF52540">
    <property type="entry name" value="P-loop containing nucleoside triphosphate hydrolases"/>
    <property type="match status" value="1"/>
</dbReference>
<comment type="caution">
    <text evidence="11">The sequence shown here is derived from an EMBL/GenBank/DDBJ whole genome shotgun (WGS) entry which is preliminary data.</text>
</comment>
<dbReference type="GO" id="GO:0007018">
    <property type="term" value="P:microtubule-based movement"/>
    <property type="evidence" value="ECO:0007669"/>
    <property type="project" value="InterPro"/>
</dbReference>
<feature type="region of interest" description="Disordered" evidence="9">
    <location>
        <begin position="2719"/>
        <end position="2738"/>
    </location>
</feature>
<accession>A0A9N7R117</accession>
<dbReference type="OrthoDB" id="3176171at2759"/>
<dbReference type="FunFam" id="3.40.850.10:FF:000033">
    <property type="entry name" value="Kinesin-like protein KIN-12E"/>
    <property type="match status" value="1"/>
</dbReference>
<dbReference type="PROSITE" id="PS50067">
    <property type="entry name" value="KINESIN_MOTOR_2"/>
    <property type="match status" value="1"/>
</dbReference>
<dbReference type="PANTHER" id="PTHR37739:SF8">
    <property type="entry name" value="KINESIN-LIKE PROTEIN KIN-12D"/>
    <property type="match status" value="1"/>
</dbReference>
<reference evidence="11" key="1">
    <citation type="submission" date="2019-12" db="EMBL/GenBank/DDBJ databases">
        <authorList>
            <person name="Scholes J."/>
        </authorList>
    </citation>
    <scope>NUCLEOTIDE SEQUENCE</scope>
</reference>
<evidence type="ECO:0000256" key="1">
    <source>
        <dbReference type="ARBA" id="ARBA00022701"/>
    </source>
</evidence>
<dbReference type="PROSITE" id="PS00411">
    <property type="entry name" value="KINESIN_MOTOR_1"/>
    <property type="match status" value="1"/>
</dbReference>
<organism evidence="11 12">
    <name type="scientific">Striga hermonthica</name>
    <name type="common">Purple witchweed</name>
    <name type="synonym">Buchnera hermonthica</name>
    <dbReference type="NCBI Taxonomy" id="68872"/>
    <lineage>
        <taxon>Eukaryota</taxon>
        <taxon>Viridiplantae</taxon>
        <taxon>Streptophyta</taxon>
        <taxon>Embryophyta</taxon>
        <taxon>Tracheophyta</taxon>
        <taxon>Spermatophyta</taxon>
        <taxon>Magnoliopsida</taxon>
        <taxon>eudicotyledons</taxon>
        <taxon>Gunneridae</taxon>
        <taxon>Pentapetalae</taxon>
        <taxon>asterids</taxon>
        <taxon>lamiids</taxon>
        <taxon>Lamiales</taxon>
        <taxon>Orobanchaceae</taxon>
        <taxon>Buchnereae</taxon>
        <taxon>Striga</taxon>
    </lineage>
</organism>
<feature type="compositionally biased region" description="Basic residues" evidence="9">
    <location>
        <begin position="65"/>
        <end position="79"/>
    </location>
</feature>
<sequence>MLRDFKFLRRNSGKNNSEDAENVPVNPRDYLNPQTSADPSRPPLNTIQEPSRIPRAVSEHEFGSYKRKRVDRTPTKPKPKHPDTLRTPEKQGLASRNRFNWDQRGDYASGNSGLESRDGGRVLFSNVVDTPSSTRGIARANLSYSECNSTQSTPTKSVSKPPNPGFALASSSRTAANMGSRMANYGMLARGIPSSCNLPTVVDTIEVPYFELKEDPSFWMEHNVQVLIRIRPLNNMEKSSFGYNRCLKQENAQSITWIGQQPETRFMFDHVACETINQETLFRMVGLPMVENCLSGYNSCMFAYGQTGSGKTYTMLGEMGELEVKPSPHRGMTPRIFEFLFARISAEEESRRDERLKYKCKCSFLEIYNEQITDLLDPSSTNLMLREDMQKGVYVENLSEFEVHTVGDILQLLSQGSSNRKVAATNMNRESSRSHSVFTCVIESRWEKDSTTNFRFARLNLVDLAGSERQKSSGAEGERLKEAANINKSLSTLGHVIMVLVDVANGKPRHIPYRDSRLTFLLQDSLGGNSKTMIIANVSPSICSAAETYNTLKFAQRAKLIQNNAVINEDSSGDVVALKRQIQLLKEELSALKREKVSRSLLFGPATDTRSKDDDDCNERSPAQETHGVLRVSCKQLKSLETTLAGALRREQMADATVQQLQAEIQQLNRLVTQREEDTRCTKMMLKFREDKIQRMESVLGKLISADDYLVKENHALQEEIQVLRERMDKNPEVTRFALENIRLLDQVRQFQDLYEEGEREMLMTEVSELRNQLISSLDGNLKHPNLLDMKAPKGDESENDLLHKELNRTLFELEDSKEKLNSCLEENAKLRRELEELQASVSATLPAVQENDCSAEVIKESIVEVPTISNQAMMTAQREKEGTKPNRVNAEDIMDLQLELDIVKIILHEQRSSHTEAEAIAKSLNRELHLSKQMVISVSKDYERVQEELTNAKLVIEALESQQLQLMNEIEDIKSSNVFLEELLKEKELEISNLKGIAQSQESRDISTYNKHAECDDSPLEAKLKKMHQSLEKARKLNEFYKNDLAFQATHENEAEEVRKQVEAETAEVIVCLQEELSGLHQEVYDSKTKEMEAMESLKLLQAQMKIMENDLRLKNEDNVKLSKHMEKMRSEWDLIASEIEDTLSDGNVALADASEEIGVISSSIPFKRSLITEQFGRMRKYIYEKELSIEELSQCLKDALERRDDMECMLRSLRGAALVMTETHQQECSEKDREILLLTSDLNSMKSTVDELRRLLEHGKCQLRNASSCATAAFVIVNRLSELNSNYRDALNYKDAQMAEEIDISETTGKLKELNSRVSALRACVNNNISRTGTRIEEDDAGSCDIGGGYLKSERTGESVNGGDSVVGLLKKERECSLKGLQVVQAEVDRLCCEKEEILASEKCGQKSIESMVTQVVILGDAIENFRGEFEVKINAMEGKIGKLEEIIQESFTSWFQQRELLEDELDDAKVIAAQKTIEASCILEKFEEVQDTMKEADIMINELMIANEALKLNTHELKFNENDLLKEVESLKLSNSLKDMKCGNLEKQYSTDFDIMKTMLSELEDVITGMKNSYSKEWMPVSRYILNMKSQFHEFTVSIRTMLEDVWSDIIVKDCAVSVLHLCHMGILLETANGLNAENGLLEHGLCESNSIVSELREHNLKTRKELELCRELKGKLLVDIRKGFNRISSKVDENGEVTLKLASFEKKIQNLQFQEEMMLQRSNDMGCELAVIMKELDFCNKSTTESIMVHERLLKEKDELLQHQEESFMLELHAKEFELLILWTESRQLSVQKADLVNACISACDVLEDLKKDIVFKSIEAVSGELMLLEKESALEGSSSHISKLYEKIQKLQNELESKNEELGRISCLEKENEKLHELVIENQTLRNNVVMSENCIAELEEDIKLAKVEIQNHKVSQCIVKDELCSKIKDLEREISNLNTLKEENILLRNEVRALDLKILKNVESAETVDKASCDIVDFAREKIAEVECKFQNIVNEMDRSQNFLEQIECVENIALQLDSETLYLQMELLRKDDILKGLLFDLSLLQESASNSKDKKDEVEEVLASLRAVEKDLELKSLELEKALAEGQALDVQLHEKMEAVCSLELDLNKSQEMVNLLTDRNADLLDGVKEALEAKNSMEKELFETRTNIKNLEMEVGEMEMALDQMSKTIELLKCNLASATCQRDELEDRVDILTRELEMARNLAGENEAIAAEAQELAETQKAHTEEKEEEVKLLERSIEELECTVNVLEQKVDIVKGEAERQRLQREELELELLGIKEQMQNIKSNDSDLKRCLVEKEKDLAEALQRVQLLEREIAARDAEISQCNDHISELNLHAEAQASEYKQKFKALETMVEQLKSETATHSTASPKKLEKSVSKPRGSGSPFKCIGLGLVQQIKSEKDEELTAGRQRIEELEVLAASRQKEILLLKARLATTESMTHDVIRELLGVKMNMKNCANIMDNQKLQSLTAHTQQYNVESGVKEQELANLKQQIHEFVKERNGWLEEIEKKQAEMMAAHIALEQLRQQEQLLSSENEMLKMENANHKKKVMDLEVEVKKLSGQQNIQQRIHHHAKIKEENNLLRSQNEDLSVKLRKTEAVLSRVKEELAQFRKANGKNPYINVVEEEQLDKKLKETEEEKLRLAQKLLGLCTTVLKAAGITRPTSEISLSVAEDALMQLKNRVVSLEMELEDVKLKSRISAERIRLSELRPQTPTASSPGAPFLSAFDR</sequence>
<dbReference type="GO" id="GO:0003777">
    <property type="term" value="F:microtubule motor activity"/>
    <property type="evidence" value="ECO:0007669"/>
    <property type="project" value="InterPro"/>
</dbReference>
<dbReference type="InterPro" id="IPR019821">
    <property type="entry name" value="Kinesin_motor_CS"/>
</dbReference>
<dbReference type="InterPro" id="IPR044986">
    <property type="entry name" value="KIF15/KIN-12"/>
</dbReference>
<dbReference type="SMART" id="SM00129">
    <property type="entry name" value="KISc"/>
    <property type="match status" value="1"/>
</dbReference>
<dbReference type="GO" id="GO:0005874">
    <property type="term" value="C:microtubule"/>
    <property type="evidence" value="ECO:0007669"/>
    <property type="project" value="UniProtKB-KW"/>
</dbReference>
<dbReference type="InterPro" id="IPR027417">
    <property type="entry name" value="P-loop_NTPase"/>
</dbReference>
<evidence type="ECO:0000313" key="11">
    <source>
        <dbReference type="EMBL" id="CAA0807566.1"/>
    </source>
</evidence>
<feature type="domain" description="Kinesin motor" evidence="10">
    <location>
        <begin position="223"/>
        <end position="561"/>
    </location>
</feature>
<keyword evidence="5 7" id="KW-0505">Motor protein</keyword>
<feature type="region of interest" description="Disordered" evidence="9">
    <location>
        <begin position="1"/>
        <end position="119"/>
    </location>
</feature>
<dbReference type="InterPro" id="IPR001752">
    <property type="entry name" value="Kinesin_motor_dom"/>
</dbReference>
<dbReference type="PRINTS" id="PR00380">
    <property type="entry name" value="KINESINHEAVY"/>
</dbReference>